<dbReference type="Pfam" id="PF03480">
    <property type="entry name" value="DctP"/>
    <property type="match status" value="1"/>
</dbReference>
<name>A0A381W2D4_9ZZZZ</name>
<reference evidence="2" key="1">
    <citation type="submission" date="2018-05" db="EMBL/GenBank/DDBJ databases">
        <authorList>
            <person name="Lanie J.A."/>
            <person name="Ng W.-L."/>
            <person name="Kazmierczak K.M."/>
            <person name="Andrzejewski T.M."/>
            <person name="Davidsen T.M."/>
            <person name="Wayne K.J."/>
            <person name="Tettelin H."/>
            <person name="Glass J.I."/>
            <person name="Rusch D."/>
            <person name="Podicherti R."/>
            <person name="Tsui H.-C.T."/>
            <person name="Winkler M.E."/>
        </authorList>
    </citation>
    <scope>NUCLEOTIDE SEQUENCE</scope>
</reference>
<sequence>MKALKTMLCLISTVGLASAVYAGEKWDMPTPYPDATFHTANIHQFADDVKVATGGALEIKVHSAGSLFKHGEIKNSIRSGQVPIGEFYMGLLANEHPVFAIDSMPFLATDYDAAKKLWNVTKPTVAEQFEKQGLMVLFSVPWPPQGLYAKKEINNAEDMAGLKFRAYNATTTRLANLAGAVPTQIEVADLPQAFATGRVEAMITSPSTGVSTKAWDFLSHFHHIQGWIPKNVVVINKRAFQRLDASVQQQVMFAAGKAEARGWAKSMAETDEKIAILQKNGVQIVSPSASLISSLKQIGATMSSEWSAKAGAEGQALINSYTR</sequence>
<proteinExistence type="predicted"/>
<dbReference type="EMBL" id="UINC01010507">
    <property type="protein sequence ID" value="SVA46706.1"/>
    <property type="molecule type" value="Genomic_DNA"/>
</dbReference>
<dbReference type="InterPro" id="IPR018389">
    <property type="entry name" value="DctP_fam"/>
</dbReference>
<dbReference type="AlphaFoldDB" id="A0A381W2D4"/>
<dbReference type="InterPro" id="IPR038404">
    <property type="entry name" value="TRAP_DctP_sf"/>
</dbReference>
<evidence type="ECO:0008006" key="3">
    <source>
        <dbReference type="Google" id="ProtNLM"/>
    </source>
</evidence>
<organism evidence="2">
    <name type="scientific">marine metagenome</name>
    <dbReference type="NCBI Taxonomy" id="408172"/>
    <lineage>
        <taxon>unclassified sequences</taxon>
        <taxon>metagenomes</taxon>
        <taxon>ecological metagenomes</taxon>
    </lineage>
</organism>
<dbReference type="PANTHER" id="PTHR33376:SF4">
    <property type="entry name" value="SIALIC ACID-BINDING PERIPLASMIC PROTEIN SIAP"/>
    <property type="match status" value="1"/>
</dbReference>
<protein>
    <recommendedName>
        <fullName evidence="3">C4-dicarboxylate ABC transporter substrate-binding protein</fullName>
    </recommendedName>
</protein>
<keyword evidence="1" id="KW-0732">Signal</keyword>
<dbReference type="CDD" id="cd13602">
    <property type="entry name" value="PBP2_TRAP_BpDctp6_7"/>
    <property type="match status" value="1"/>
</dbReference>
<dbReference type="Gene3D" id="3.40.190.170">
    <property type="entry name" value="Bacterial extracellular solute-binding protein, family 7"/>
    <property type="match status" value="1"/>
</dbReference>
<accession>A0A381W2D4</accession>
<dbReference type="NCBIfam" id="NF037995">
    <property type="entry name" value="TRAP_S1"/>
    <property type="match status" value="1"/>
</dbReference>
<evidence type="ECO:0000313" key="2">
    <source>
        <dbReference type="EMBL" id="SVA46706.1"/>
    </source>
</evidence>
<evidence type="ECO:0000256" key="1">
    <source>
        <dbReference type="ARBA" id="ARBA00022729"/>
    </source>
</evidence>
<dbReference type="GO" id="GO:0055085">
    <property type="term" value="P:transmembrane transport"/>
    <property type="evidence" value="ECO:0007669"/>
    <property type="project" value="InterPro"/>
</dbReference>
<gene>
    <name evidence="2" type="ORF">METZ01_LOCUS99560</name>
</gene>
<dbReference type="PANTHER" id="PTHR33376">
    <property type="match status" value="1"/>
</dbReference>